<protein>
    <submittedName>
        <fullName evidence="2">Uncharacterized protein</fullName>
    </submittedName>
</protein>
<feature type="compositionally biased region" description="Basic and acidic residues" evidence="1">
    <location>
        <begin position="60"/>
        <end position="71"/>
    </location>
</feature>
<dbReference type="AlphaFoldDB" id="A0A4C1Y500"/>
<dbReference type="EMBL" id="BGZK01001073">
    <property type="protein sequence ID" value="GBP70433.1"/>
    <property type="molecule type" value="Genomic_DNA"/>
</dbReference>
<feature type="region of interest" description="Disordered" evidence="1">
    <location>
        <begin position="60"/>
        <end position="121"/>
    </location>
</feature>
<evidence type="ECO:0000256" key="1">
    <source>
        <dbReference type="SAM" id="MobiDB-lite"/>
    </source>
</evidence>
<feature type="compositionally biased region" description="Basic and acidic residues" evidence="1">
    <location>
        <begin position="92"/>
        <end position="105"/>
    </location>
</feature>
<dbReference type="Proteomes" id="UP000299102">
    <property type="component" value="Unassembled WGS sequence"/>
</dbReference>
<evidence type="ECO:0000313" key="3">
    <source>
        <dbReference type="Proteomes" id="UP000299102"/>
    </source>
</evidence>
<accession>A0A4C1Y500</accession>
<reference evidence="2 3" key="1">
    <citation type="journal article" date="2019" name="Commun. Biol.">
        <title>The bagworm genome reveals a unique fibroin gene that provides high tensile strength.</title>
        <authorList>
            <person name="Kono N."/>
            <person name="Nakamura H."/>
            <person name="Ohtoshi R."/>
            <person name="Tomita M."/>
            <person name="Numata K."/>
            <person name="Arakawa K."/>
        </authorList>
    </citation>
    <scope>NUCLEOTIDE SEQUENCE [LARGE SCALE GENOMIC DNA]</scope>
</reference>
<organism evidence="2 3">
    <name type="scientific">Eumeta variegata</name>
    <name type="common">Bagworm moth</name>
    <name type="synonym">Eumeta japonica</name>
    <dbReference type="NCBI Taxonomy" id="151549"/>
    <lineage>
        <taxon>Eukaryota</taxon>
        <taxon>Metazoa</taxon>
        <taxon>Ecdysozoa</taxon>
        <taxon>Arthropoda</taxon>
        <taxon>Hexapoda</taxon>
        <taxon>Insecta</taxon>
        <taxon>Pterygota</taxon>
        <taxon>Neoptera</taxon>
        <taxon>Endopterygota</taxon>
        <taxon>Lepidoptera</taxon>
        <taxon>Glossata</taxon>
        <taxon>Ditrysia</taxon>
        <taxon>Tineoidea</taxon>
        <taxon>Psychidae</taxon>
        <taxon>Oiketicinae</taxon>
        <taxon>Eumeta</taxon>
    </lineage>
</organism>
<name>A0A4C1Y500_EUMVA</name>
<sequence length="121" mass="13271">MRPFLRGNAGVADGVRLTLRASLPVGTELGRWSRATTTKDNRLCSQPDDMVLSVRRGRARLEGGTARDHSNGRSRSFSVNRCYRSRKGTPKRGAEQARRSQDRRKIAVACSIDDAGSANPS</sequence>
<keyword evidence="3" id="KW-1185">Reference proteome</keyword>
<proteinExistence type="predicted"/>
<evidence type="ECO:0000313" key="2">
    <source>
        <dbReference type="EMBL" id="GBP70433.1"/>
    </source>
</evidence>
<gene>
    <name evidence="2" type="ORF">EVAR_89748_1</name>
</gene>
<comment type="caution">
    <text evidence="2">The sequence shown here is derived from an EMBL/GenBank/DDBJ whole genome shotgun (WGS) entry which is preliminary data.</text>
</comment>